<comment type="caution">
    <text evidence="1">The sequence shown here is derived from an EMBL/GenBank/DDBJ whole genome shotgun (WGS) entry which is preliminary data.</text>
</comment>
<name>X1NW10_9ZZZZ</name>
<reference evidence="1" key="1">
    <citation type="journal article" date="2014" name="Front. Microbiol.">
        <title>High frequency of phylogenetically diverse reductive dehalogenase-homologous genes in deep subseafloor sedimentary metagenomes.</title>
        <authorList>
            <person name="Kawai M."/>
            <person name="Futagami T."/>
            <person name="Toyoda A."/>
            <person name="Takaki Y."/>
            <person name="Nishi S."/>
            <person name="Hori S."/>
            <person name="Arai W."/>
            <person name="Tsubouchi T."/>
            <person name="Morono Y."/>
            <person name="Uchiyama I."/>
            <person name="Ito T."/>
            <person name="Fujiyama A."/>
            <person name="Inagaki F."/>
            <person name="Takami H."/>
        </authorList>
    </citation>
    <scope>NUCLEOTIDE SEQUENCE</scope>
    <source>
        <strain evidence="1">Expedition CK06-06</strain>
    </source>
</reference>
<evidence type="ECO:0008006" key="2">
    <source>
        <dbReference type="Google" id="ProtNLM"/>
    </source>
</evidence>
<sequence length="73" mass="8301">MIFRDGKIETISDMERDWKYGFINSTKHFIEVIKNNGVPLLTGEEGKYCTQFTLAALKSSVLGKEICPDEITE</sequence>
<proteinExistence type="predicted"/>
<organism evidence="1">
    <name type="scientific">marine sediment metagenome</name>
    <dbReference type="NCBI Taxonomy" id="412755"/>
    <lineage>
        <taxon>unclassified sequences</taxon>
        <taxon>metagenomes</taxon>
        <taxon>ecological metagenomes</taxon>
    </lineage>
</organism>
<dbReference type="EMBL" id="BARV01037111">
    <property type="protein sequence ID" value="GAI47798.1"/>
    <property type="molecule type" value="Genomic_DNA"/>
</dbReference>
<dbReference type="Gene3D" id="3.30.360.10">
    <property type="entry name" value="Dihydrodipicolinate Reductase, domain 2"/>
    <property type="match status" value="1"/>
</dbReference>
<accession>X1NW10</accession>
<gene>
    <name evidence="1" type="ORF">S06H3_57486</name>
</gene>
<dbReference type="AlphaFoldDB" id="X1NW10"/>
<protein>
    <recommendedName>
        <fullName evidence="2">Gfo/Idh/MocA-like oxidoreductase C-terminal domain-containing protein</fullName>
    </recommendedName>
</protein>
<evidence type="ECO:0000313" key="1">
    <source>
        <dbReference type="EMBL" id="GAI47798.1"/>
    </source>
</evidence>